<dbReference type="EMBL" id="LTAN01000006">
    <property type="protein sequence ID" value="OBR07648.1"/>
    <property type="molecule type" value="Genomic_DNA"/>
</dbReference>
<dbReference type="RefSeq" id="XP_018156166.1">
    <property type="nucleotide sequence ID" value="XM_018304143.1"/>
</dbReference>
<dbReference type="KEGG" id="chig:CH63R_09169"/>
<keyword evidence="3" id="KW-1185">Reference proteome</keyword>
<gene>
    <name evidence="2" type="ORF">CH63R_09169</name>
</gene>
<sequence>MSPNVWLKSPMATNWRIWTMTFTSIGMTHSRAPELTTDHATPSHVKERPRARERETAIGNNPAWCQTFALDRHTSEAGNGKGTQ</sequence>
<dbReference type="VEuPathDB" id="FungiDB:CH63R_09169"/>
<evidence type="ECO:0000313" key="2">
    <source>
        <dbReference type="EMBL" id="OBR07648.1"/>
    </source>
</evidence>
<proteinExistence type="predicted"/>
<dbReference type="AlphaFoldDB" id="A0A1B7Y6N9"/>
<name>A0A1B7Y6N9_COLHI</name>
<feature type="compositionally biased region" description="Basic and acidic residues" evidence="1">
    <location>
        <begin position="44"/>
        <end position="56"/>
    </location>
</feature>
<evidence type="ECO:0000256" key="1">
    <source>
        <dbReference type="SAM" id="MobiDB-lite"/>
    </source>
</evidence>
<dbReference type="Proteomes" id="UP000092177">
    <property type="component" value="Chromosome 6"/>
</dbReference>
<organism evidence="2 3">
    <name type="scientific">Colletotrichum higginsianum (strain IMI 349063)</name>
    <name type="common">Crucifer anthracnose fungus</name>
    <dbReference type="NCBI Taxonomy" id="759273"/>
    <lineage>
        <taxon>Eukaryota</taxon>
        <taxon>Fungi</taxon>
        <taxon>Dikarya</taxon>
        <taxon>Ascomycota</taxon>
        <taxon>Pezizomycotina</taxon>
        <taxon>Sordariomycetes</taxon>
        <taxon>Hypocreomycetidae</taxon>
        <taxon>Glomerellales</taxon>
        <taxon>Glomerellaceae</taxon>
        <taxon>Colletotrichum</taxon>
        <taxon>Colletotrichum destructivum species complex</taxon>
    </lineage>
</organism>
<comment type="caution">
    <text evidence="2">The sequence shown here is derived from an EMBL/GenBank/DDBJ whole genome shotgun (WGS) entry which is preliminary data.</text>
</comment>
<dbReference type="GeneID" id="28868250"/>
<evidence type="ECO:0000313" key="3">
    <source>
        <dbReference type="Proteomes" id="UP000092177"/>
    </source>
</evidence>
<accession>A0A1B7Y6N9</accession>
<protein>
    <submittedName>
        <fullName evidence="2">Uncharacterized protein</fullName>
    </submittedName>
</protein>
<feature type="region of interest" description="Disordered" evidence="1">
    <location>
        <begin position="32"/>
        <end position="56"/>
    </location>
</feature>
<reference evidence="3" key="1">
    <citation type="journal article" date="2017" name="BMC Genomics">
        <title>Gapless genome assembly of Colletotrichum higginsianum reveals chromosome structure and association of transposable elements with secondary metabolite gene clusters.</title>
        <authorList>
            <person name="Dallery J.-F."/>
            <person name="Lapalu N."/>
            <person name="Zampounis A."/>
            <person name="Pigne S."/>
            <person name="Luyten I."/>
            <person name="Amselem J."/>
            <person name="Wittenberg A.H.J."/>
            <person name="Zhou S."/>
            <person name="de Queiroz M.V."/>
            <person name="Robin G.P."/>
            <person name="Auger A."/>
            <person name="Hainaut M."/>
            <person name="Henrissat B."/>
            <person name="Kim K.-T."/>
            <person name="Lee Y.-H."/>
            <person name="Lespinet O."/>
            <person name="Schwartz D.C."/>
            <person name="Thon M.R."/>
            <person name="O'Connell R.J."/>
        </authorList>
    </citation>
    <scope>NUCLEOTIDE SEQUENCE [LARGE SCALE GENOMIC DNA]</scope>
    <source>
        <strain evidence="3">IMI 349063</strain>
    </source>
</reference>